<evidence type="ECO:0000313" key="1">
    <source>
        <dbReference type="EMBL" id="TBN57187.1"/>
    </source>
</evidence>
<dbReference type="Proteomes" id="UP000294194">
    <property type="component" value="Unassembled WGS sequence"/>
</dbReference>
<sequence>MDLSFEVGDKEFHDVLFQFDKVWGGLNIYVDGESIIKTVRFASLSLVKTWEFEVGETEKHKVKIEKHRALMFAGFRPQPVHAFVDGKHVASGIA</sequence>
<evidence type="ECO:0000313" key="2">
    <source>
        <dbReference type="Proteomes" id="UP000294194"/>
    </source>
</evidence>
<proteinExistence type="predicted"/>
<dbReference type="RefSeq" id="WP_130981298.1">
    <property type="nucleotide sequence ID" value="NZ_SISG01000001.1"/>
</dbReference>
<comment type="caution">
    <text evidence="1">The sequence shown here is derived from an EMBL/GenBank/DDBJ whole genome shotgun (WGS) entry which is preliminary data.</text>
</comment>
<keyword evidence="2" id="KW-1185">Reference proteome</keyword>
<organism evidence="1 2">
    <name type="scientific">Glaciihabitans arcticus</name>
    <dbReference type="NCBI Taxonomy" id="2668039"/>
    <lineage>
        <taxon>Bacteria</taxon>
        <taxon>Bacillati</taxon>
        <taxon>Actinomycetota</taxon>
        <taxon>Actinomycetes</taxon>
        <taxon>Micrococcales</taxon>
        <taxon>Microbacteriaceae</taxon>
        <taxon>Glaciihabitans</taxon>
    </lineage>
</organism>
<dbReference type="AlphaFoldDB" id="A0A4Q9GVG2"/>
<name>A0A4Q9GVG2_9MICO</name>
<reference evidence="2" key="1">
    <citation type="submission" date="2019-02" db="EMBL/GenBank/DDBJ databases">
        <title>Glaciihabitans arcticus sp. nov., a psychrotolerant bacterium isolated from polar soil.</title>
        <authorList>
            <person name="Dahal R.H."/>
        </authorList>
    </citation>
    <scope>NUCLEOTIDE SEQUENCE [LARGE SCALE GENOMIC DNA]</scope>
    <source>
        <strain evidence="2">RP-3-7</strain>
    </source>
</reference>
<accession>A0A4Q9GVG2</accession>
<protein>
    <submittedName>
        <fullName evidence="1">Uncharacterized protein</fullName>
    </submittedName>
</protein>
<gene>
    <name evidence="1" type="ORF">EYE40_07120</name>
</gene>
<dbReference type="EMBL" id="SISG01000001">
    <property type="protein sequence ID" value="TBN57187.1"/>
    <property type="molecule type" value="Genomic_DNA"/>
</dbReference>